<dbReference type="InterPro" id="IPR005479">
    <property type="entry name" value="CPAse_ATP-bd"/>
</dbReference>
<dbReference type="InterPro" id="IPR016185">
    <property type="entry name" value="PreATP-grasp_dom_sf"/>
</dbReference>
<dbReference type="PROSITE" id="PS50968">
    <property type="entry name" value="BIOTINYL_LIPOYL"/>
    <property type="match status" value="1"/>
</dbReference>
<dbReference type="InterPro" id="IPR001882">
    <property type="entry name" value="Biotin_BS"/>
</dbReference>
<evidence type="ECO:0000256" key="4">
    <source>
        <dbReference type="ARBA" id="ARBA00022432"/>
    </source>
</evidence>
<evidence type="ECO:0000256" key="3">
    <source>
        <dbReference type="ARBA" id="ARBA00013057"/>
    </source>
</evidence>
<dbReference type="InterPro" id="IPR000891">
    <property type="entry name" value="PYR_CT"/>
</dbReference>
<dbReference type="Pfam" id="PF00682">
    <property type="entry name" value="HMGL-like"/>
    <property type="match status" value="1"/>
</dbReference>
<dbReference type="InterPro" id="IPR011053">
    <property type="entry name" value="Single_hybrid_motif"/>
</dbReference>
<dbReference type="NCBIfam" id="NF009554">
    <property type="entry name" value="PRK12999.1"/>
    <property type="match status" value="1"/>
</dbReference>
<dbReference type="PROSITE" id="PS50991">
    <property type="entry name" value="PYR_CT"/>
    <property type="match status" value="1"/>
</dbReference>
<dbReference type="PROSITE" id="PS50975">
    <property type="entry name" value="ATP_GRASP"/>
    <property type="match status" value="1"/>
</dbReference>
<dbReference type="FunFam" id="2.40.50.100:FF:000003">
    <property type="entry name" value="Acetyl-CoA carboxylase biotin carboxyl carrier protein"/>
    <property type="match status" value="1"/>
</dbReference>
<dbReference type="InterPro" id="IPR013785">
    <property type="entry name" value="Aldolase_TIM"/>
</dbReference>
<keyword evidence="10" id="KW-0511">Multifunctional enzyme</keyword>
<dbReference type="EC" id="6.4.1.1" evidence="3"/>
<keyword evidence="16" id="KW-0670">Pyruvate</keyword>
<dbReference type="Pfam" id="PF02436">
    <property type="entry name" value="PYC_OADA"/>
    <property type="match status" value="1"/>
</dbReference>
<evidence type="ECO:0000256" key="5">
    <source>
        <dbReference type="ARBA" id="ARBA00022598"/>
    </source>
</evidence>
<dbReference type="PANTHER" id="PTHR43778">
    <property type="entry name" value="PYRUVATE CARBOXYLASE"/>
    <property type="match status" value="1"/>
</dbReference>
<dbReference type="Gene3D" id="2.40.50.100">
    <property type="match status" value="1"/>
</dbReference>
<evidence type="ECO:0000256" key="11">
    <source>
        <dbReference type="PROSITE-ProRule" id="PRU00409"/>
    </source>
</evidence>
<dbReference type="InterPro" id="IPR005481">
    <property type="entry name" value="BC-like_N"/>
</dbReference>
<dbReference type="SUPFAM" id="SSF51230">
    <property type="entry name" value="Single hybrid motif"/>
    <property type="match status" value="1"/>
</dbReference>
<dbReference type="SUPFAM" id="SSF52440">
    <property type="entry name" value="PreATP-grasp domain"/>
    <property type="match status" value="1"/>
</dbReference>
<dbReference type="PANTHER" id="PTHR43778:SF2">
    <property type="entry name" value="PYRUVATE CARBOXYLASE, MITOCHONDRIAL"/>
    <property type="match status" value="1"/>
</dbReference>
<dbReference type="Pfam" id="PF02786">
    <property type="entry name" value="CPSase_L_D2"/>
    <property type="match status" value="1"/>
</dbReference>
<dbReference type="GO" id="GO:0004736">
    <property type="term" value="F:pyruvate carboxylase activity"/>
    <property type="evidence" value="ECO:0007669"/>
    <property type="project" value="UniProtKB-EC"/>
</dbReference>
<dbReference type="EMBL" id="JATAAI010000001">
    <property type="protein sequence ID" value="KAK1748103.1"/>
    <property type="molecule type" value="Genomic_DNA"/>
</dbReference>
<evidence type="ECO:0000313" key="16">
    <source>
        <dbReference type="EMBL" id="KAK1748103.1"/>
    </source>
</evidence>
<dbReference type="SUPFAM" id="SSF51246">
    <property type="entry name" value="Rudiment single hybrid motif"/>
    <property type="match status" value="1"/>
</dbReference>
<evidence type="ECO:0000256" key="8">
    <source>
        <dbReference type="ARBA" id="ARBA00022840"/>
    </source>
</evidence>
<dbReference type="Gene3D" id="3.20.20.70">
    <property type="entry name" value="Aldolase class I"/>
    <property type="match status" value="1"/>
</dbReference>
<feature type="domain" description="ATP-grasp" evidence="13">
    <location>
        <begin position="207"/>
        <end position="408"/>
    </location>
</feature>
<keyword evidence="17" id="KW-1185">Reference proteome</keyword>
<dbReference type="InterPro" id="IPR011764">
    <property type="entry name" value="Biotin_carboxylation_dom"/>
</dbReference>
<dbReference type="NCBIfam" id="TIGR01235">
    <property type="entry name" value="pyruv_carbox"/>
    <property type="match status" value="1"/>
</dbReference>
<name>A0AAD8YKK0_9STRA</name>
<dbReference type="SUPFAM" id="SSF89000">
    <property type="entry name" value="post-HMGL domain-like"/>
    <property type="match status" value="1"/>
</dbReference>
<dbReference type="PROSITE" id="PS00867">
    <property type="entry name" value="CPSASE_2"/>
    <property type="match status" value="1"/>
</dbReference>
<feature type="domain" description="Biotin carboxylation" evidence="14">
    <location>
        <begin position="87"/>
        <end position="542"/>
    </location>
</feature>
<evidence type="ECO:0000313" key="17">
    <source>
        <dbReference type="Proteomes" id="UP001224775"/>
    </source>
</evidence>
<comment type="caution">
    <text evidence="16">The sequence shown here is derived from an EMBL/GenBank/DDBJ whole genome shotgun (WGS) entry which is preliminary data.</text>
</comment>
<evidence type="ECO:0000256" key="10">
    <source>
        <dbReference type="ARBA" id="ARBA00023268"/>
    </source>
</evidence>
<evidence type="ECO:0000256" key="2">
    <source>
        <dbReference type="ARBA" id="ARBA00004742"/>
    </source>
</evidence>
<dbReference type="GO" id="GO:0046872">
    <property type="term" value="F:metal ion binding"/>
    <property type="evidence" value="ECO:0007669"/>
    <property type="project" value="UniProtKB-KW"/>
</dbReference>
<dbReference type="NCBIfam" id="NF006761">
    <property type="entry name" value="PRK09282.1"/>
    <property type="match status" value="1"/>
</dbReference>
<keyword evidence="9" id="KW-0092">Biotin</keyword>
<reference evidence="16" key="1">
    <citation type="submission" date="2023-06" db="EMBL/GenBank/DDBJ databases">
        <title>Survivors Of The Sea: Transcriptome response of Skeletonema marinoi to long-term dormancy.</title>
        <authorList>
            <person name="Pinder M.I.M."/>
            <person name="Kourtchenko O."/>
            <person name="Robertson E.K."/>
            <person name="Larsson T."/>
            <person name="Maumus F."/>
            <person name="Osuna-Cruz C.M."/>
            <person name="Vancaester E."/>
            <person name="Stenow R."/>
            <person name="Vandepoele K."/>
            <person name="Ploug H."/>
            <person name="Bruchert V."/>
            <person name="Godhe A."/>
            <person name="Topel M."/>
        </authorList>
    </citation>
    <scope>NUCLEOTIDE SEQUENCE</scope>
    <source>
        <strain evidence="16">R05AC</strain>
    </source>
</reference>
<protein>
    <recommendedName>
        <fullName evidence="3">pyruvate carboxylase</fullName>
        <ecNumber evidence="3">6.4.1.1</ecNumber>
    </recommendedName>
</protein>
<dbReference type="InterPro" id="IPR005482">
    <property type="entry name" value="Biotin_COase_C"/>
</dbReference>
<dbReference type="InterPro" id="IPR000089">
    <property type="entry name" value="Biotin_lipoyl"/>
</dbReference>
<keyword evidence="5 16" id="KW-0436">Ligase</keyword>
<dbReference type="CDD" id="cd07937">
    <property type="entry name" value="DRE_TIM_PC_TC_5S"/>
    <property type="match status" value="1"/>
</dbReference>
<comment type="cofactor">
    <cofactor evidence="1">
        <name>biotin</name>
        <dbReference type="ChEBI" id="CHEBI:57586"/>
    </cofactor>
</comment>
<keyword evidence="7 11" id="KW-0547">Nucleotide-binding</keyword>
<evidence type="ECO:0000256" key="9">
    <source>
        <dbReference type="ARBA" id="ARBA00023267"/>
    </source>
</evidence>
<dbReference type="InterPro" id="IPR003379">
    <property type="entry name" value="Carboxylase_cons_dom"/>
</dbReference>
<dbReference type="Pfam" id="PF02785">
    <property type="entry name" value="Biotin_carb_C"/>
    <property type="match status" value="1"/>
</dbReference>
<dbReference type="Pfam" id="PF00364">
    <property type="entry name" value="Biotin_lipoyl"/>
    <property type="match status" value="1"/>
</dbReference>
<feature type="domain" description="Lipoyl-binding" evidence="12">
    <location>
        <begin position="1176"/>
        <end position="1251"/>
    </location>
</feature>
<dbReference type="PROSITE" id="PS00866">
    <property type="entry name" value="CPSASE_1"/>
    <property type="match status" value="1"/>
</dbReference>
<dbReference type="PROSITE" id="PS00188">
    <property type="entry name" value="BIOTIN"/>
    <property type="match status" value="1"/>
</dbReference>
<dbReference type="Pfam" id="PF00289">
    <property type="entry name" value="Biotin_carb_N"/>
    <property type="match status" value="1"/>
</dbReference>
<evidence type="ECO:0000259" key="15">
    <source>
        <dbReference type="PROSITE" id="PS50991"/>
    </source>
</evidence>
<dbReference type="FunFam" id="3.20.20.70:FF:000033">
    <property type="entry name" value="Pyruvate carboxylase"/>
    <property type="match status" value="1"/>
</dbReference>
<feature type="domain" description="Pyruvate carboxyltransferase" evidence="15">
    <location>
        <begin position="621"/>
        <end position="898"/>
    </location>
</feature>
<dbReference type="Proteomes" id="UP001224775">
    <property type="component" value="Unassembled WGS sequence"/>
</dbReference>
<dbReference type="GO" id="GO:0005524">
    <property type="term" value="F:ATP binding"/>
    <property type="evidence" value="ECO:0007669"/>
    <property type="project" value="UniProtKB-UniRule"/>
</dbReference>
<dbReference type="GO" id="GO:0006094">
    <property type="term" value="P:gluconeogenesis"/>
    <property type="evidence" value="ECO:0007669"/>
    <property type="project" value="UniProtKB-KW"/>
</dbReference>
<keyword evidence="8 11" id="KW-0067">ATP-binding</keyword>
<dbReference type="Gene3D" id="3.30.470.20">
    <property type="entry name" value="ATP-grasp fold, B domain"/>
    <property type="match status" value="1"/>
</dbReference>
<evidence type="ECO:0000256" key="1">
    <source>
        <dbReference type="ARBA" id="ARBA00001953"/>
    </source>
</evidence>
<sequence>MMMLRQWSRRSVSSTLGRRRLQQQRSVIKHTNIGGGRAAVSTIANNSSWIHQRSLGNDADENFFRLPTTAARVFSSAAEEYHPEPRPFKKLMAANRGEIATRILRAGTELGCSTVGIYSHEDRFTQHRYKADQAFQLSSDKSPVAAYLDIPTIVELCVQNGVEAVHPGYGLLSENANFAKSLEEAGVKFVGPTVDNLNTFGDKTSAKELAIKANVPIITGSDSTFSTPSEAKEWIEDPNNPITYPVIVKAAMGGGGRGIRVVPTADDLESMFHLASNEALNAFGDGRCFVEKYVDQPRHIEVQCLGDGTGNVIHLFDRDCSVQRRHQKVIETAPATGLSRETRQKIFDDAVRMLSLNKYKNAGTVEFLVDKDGNHYFMEVNPRVQVEHTITEEITGIDIVQSQILIASGKTLPEIGLTQDSIPEPTMYAMQCRVTTENPAHDFRPDTGTIDVFRLPTGFGIRLDDGPGFPGAKITPHYDSLLVKITAKARDRKAAAAKLIRALREFRVRGVQTNKSFLLNVLNHRDFLDGEVTTGFIAQNPDLLSPLKEKDRAQKLLQYIGEVLVNGTPKSLGATGDPPSQVDPIVPQIDMQREKNKSLKQIFDEEGPSAFAKAVREHKGLLVTDTTWRDAVSLLLPCTHQSLLATRLRTIDMLNIAEPTSVALRNAYSVECWGGATFDVSMRFLNECPWERLTSLREAVPDIPFQMLLRGANAVGYTSYADNVVFKFCQLAKDSGMDVFRVFDSLNYIENMRLGIDAVGQAGGIVEGAVCYTGDVSDPERGLYDLEYYLHFVRELEAAGIHVLAIKDMAGLLKPNAASMLVGAIRSEFPNLPIHVHTHDTAGTGVASMLAAAHAGADAVDAATDALSGTTAQPSLGALVASTKGTDLDTGLSLHEVSKLNEYWEEARGLYAPFESGQKSGSADVYIHEMPGGQYTNLLYQSTQLGLTGQWSHVKTAYAAANRLLGDIIKVTPSSKVTGDLAQFIVANNLTEREVVEKAEELSFPNSVIEYFQGYLGIPPFGFPEPLRSRVLQGRTIEGTSGLSCFDGRPGAQLPPYDFDLNRKTLEEKWSADKISDHDVMSHAMYPQVFDEFMERQEEYGKLSYLDTRTFLTGMKVGQELNVSLEKGKQLIVKLISVGETTDDGIVNIQFELNGQPRSVHVKDKRSGVAETKRLKALKGVTGSIGAAMPGVVLETKVKKGDKVVKGDPLVLMSAMKMETVITSPCDGVVKQVAVTAGDQLDGGDLCVEIDES</sequence>
<dbReference type="InterPro" id="IPR011054">
    <property type="entry name" value="Rudment_hybrid_motif"/>
</dbReference>
<dbReference type="InterPro" id="IPR005930">
    <property type="entry name" value="Pyruv_COase"/>
</dbReference>
<accession>A0AAD8YKK0</accession>
<evidence type="ECO:0000256" key="6">
    <source>
        <dbReference type="ARBA" id="ARBA00022723"/>
    </source>
</evidence>
<dbReference type="SUPFAM" id="SSF56059">
    <property type="entry name" value="Glutathione synthetase ATP-binding domain-like"/>
    <property type="match status" value="1"/>
</dbReference>
<proteinExistence type="predicted"/>
<dbReference type="AlphaFoldDB" id="A0AAD8YKK0"/>
<dbReference type="GO" id="GO:0005737">
    <property type="term" value="C:cytoplasm"/>
    <property type="evidence" value="ECO:0007669"/>
    <property type="project" value="TreeGrafter"/>
</dbReference>
<keyword evidence="4" id="KW-0312">Gluconeogenesis</keyword>
<gene>
    <name evidence="16" type="ORF">QTG54_000042</name>
</gene>
<keyword evidence="6" id="KW-0479">Metal-binding</keyword>
<evidence type="ECO:0000259" key="13">
    <source>
        <dbReference type="PROSITE" id="PS50975"/>
    </source>
</evidence>
<dbReference type="PROSITE" id="PS50979">
    <property type="entry name" value="BC"/>
    <property type="match status" value="1"/>
</dbReference>
<evidence type="ECO:0000259" key="14">
    <source>
        <dbReference type="PROSITE" id="PS50979"/>
    </source>
</evidence>
<dbReference type="InterPro" id="IPR055268">
    <property type="entry name" value="PCB-like"/>
</dbReference>
<dbReference type="SUPFAM" id="SSF51569">
    <property type="entry name" value="Aldolase"/>
    <property type="match status" value="1"/>
</dbReference>
<evidence type="ECO:0000259" key="12">
    <source>
        <dbReference type="PROSITE" id="PS50968"/>
    </source>
</evidence>
<evidence type="ECO:0000256" key="7">
    <source>
        <dbReference type="ARBA" id="ARBA00022741"/>
    </source>
</evidence>
<dbReference type="InterPro" id="IPR011761">
    <property type="entry name" value="ATP-grasp"/>
</dbReference>
<organism evidence="16 17">
    <name type="scientific">Skeletonema marinoi</name>
    <dbReference type="NCBI Taxonomy" id="267567"/>
    <lineage>
        <taxon>Eukaryota</taxon>
        <taxon>Sar</taxon>
        <taxon>Stramenopiles</taxon>
        <taxon>Ochrophyta</taxon>
        <taxon>Bacillariophyta</taxon>
        <taxon>Coscinodiscophyceae</taxon>
        <taxon>Thalassiosirophycidae</taxon>
        <taxon>Thalassiosirales</taxon>
        <taxon>Skeletonemataceae</taxon>
        <taxon>Skeletonema</taxon>
        <taxon>Skeletonema marinoi-dohrnii complex</taxon>
    </lineage>
</organism>
<dbReference type="CDD" id="cd06850">
    <property type="entry name" value="biotinyl_domain"/>
    <property type="match status" value="1"/>
</dbReference>
<dbReference type="SMART" id="SM00878">
    <property type="entry name" value="Biotin_carb_C"/>
    <property type="match status" value="1"/>
</dbReference>
<comment type="pathway">
    <text evidence="2">Carbohydrate biosynthesis; gluconeogenesis.</text>
</comment>